<dbReference type="InterPro" id="IPR011009">
    <property type="entry name" value="Kinase-like_dom_sf"/>
</dbReference>
<keyword evidence="2" id="KW-0808">Transferase</keyword>
<protein>
    <submittedName>
        <fullName evidence="2">Choline kinase</fullName>
    </submittedName>
</protein>
<evidence type="ECO:0000313" key="2">
    <source>
        <dbReference type="EMBL" id="KYN85014.1"/>
    </source>
</evidence>
<dbReference type="SUPFAM" id="SSF56112">
    <property type="entry name" value="Protein kinase-like (PK-like)"/>
    <property type="match status" value="1"/>
</dbReference>
<comment type="caution">
    <text evidence="2">The sequence shown here is derived from an EMBL/GenBank/DDBJ whole genome shotgun (WGS) entry which is preliminary data.</text>
</comment>
<dbReference type="Gene3D" id="3.90.1200.10">
    <property type="match status" value="1"/>
</dbReference>
<dbReference type="EMBL" id="LOBR01000073">
    <property type="protein sequence ID" value="KYN85014.1"/>
    <property type="molecule type" value="Genomic_DNA"/>
</dbReference>
<accession>A0A151KUM4</accession>
<keyword evidence="2" id="KW-0418">Kinase</keyword>
<gene>
    <name evidence="2" type="ORF">ATY37_20095</name>
</gene>
<reference evidence="3" key="1">
    <citation type="submission" date="2015-12" db="EMBL/GenBank/DDBJ databases">
        <authorList>
            <person name="Shamseldin A."/>
            <person name="Moawad H."/>
            <person name="Abd El-Rahim W.M."/>
            <person name="Sadowsky M.J."/>
        </authorList>
    </citation>
    <scope>NUCLEOTIDE SEQUENCE [LARGE SCALE GENOMIC DNA]</scope>
    <source>
        <strain evidence="3">2538-88</strain>
    </source>
</reference>
<dbReference type="InterPro" id="IPR002575">
    <property type="entry name" value="Aminoglycoside_PTrfase"/>
</dbReference>
<evidence type="ECO:0000259" key="1">
    <source>
        <dbReference type="Pfam" id="PF01636"/>
    </source>
</evidence>
<dbReference type="Proteomes" id="UP000075346">
    <property type="component" value="Unassembled WGS sequence"/>
</dbReference>
<dbReference type="RefSeq" id="WP_061897712.1">
    <property type="nucleotide sequence ID" value="NZ_LOBR01000073.1"/>
</dbReference>
<evidence type="ECO:0000313" key="3">
    <source>
        <dbReference type="Proteomes" id="UP000075346"/>
    </source>
</evidence>
<organism evidence="2 3">
    <name type="scientific">Vibrio cidicii</name>
    <dbReference type="NCBI Taxonomy" id="1763883"/>
    <lineage>
        <taxon>Bacteria</taxon>
        <taxon>Pseudomonadati</taxon>
        <taxon>Pseudomonadota</taxon>
        <taxon>Gammaproteobacteria</taxon>
        <taxon>Vibrionales</taxon>
        <taxon>Vibrionaceae</taxon>
        <taxon>Vibrio</taxon>
    </lineage>
</organism>
<proteinExistence type="predicted"/>
<dbReference type="GO" id="GO:0016301">
    <property type="term" value="F:kinase activity"/>
    <property type="evidence" value="ECO:0007669"/>
    <property type="project" value="UniProtKB-KW"/>
</dbReference>
<feature type="domain" description="Aminoglycoside phosphotransferase" evidence="1">
    <location>
        <begin position="128"/>
        <end position="200"/>
    </location>
</feature>
<sequence length="258" mass="28778">MSTKDLSKMGSARVSIEGFGSSLCIHKQNASDVEVNFYQHAASKLKGVNVPKLYKVQNKDLFIELIPNRVTLKELQTNSNVFEQLASIHCSKYKPCFSTKEHHWSAISTESALEALSLPRSSQSTIVSIQALSQVLFEHSCLISGDTNDGNWGIRQNGELVLFDWERFGYGSPAIDLAPLVQGLGSIDEYASIIKRYTQHNSSFTSDELTKHLVIAKCWIVIEVVNILISRNKPEAATYIDWYQKNVPAWLGAVENAL</sequence>
<dbReference type="AlphaFoldDB" id="A0A151KUM4"/>
<name>A0A151KUM4_9VIBR</name>
<dbReference type="Pfam" id="PF01636">
    <property type="entry name" value="APH"/>
    <property type="match status" value="1"/>
</dbReference>